<gene>
    <name evidence="1" type="ORF">CLA01_16670</name>
</gene>
<protein>
    <submittedName>
        <fullName evidence="1">Uncharacterized protein</fullName>
    </submittedName>
</protein>
<comment type="caution">
    <text evidence="1">The sequence shown here is derived from an EMBL/GenBank/DDBJ whole genome shotgun (WGS) entry which is preliminary data.</text>
</comment>
<name>A0A511Y8S4_9FLAO</name>
<dbReference type="EMBL" id="BJYI01000005">
    <property type="protein sequence ID" value="GEN71595.1"/>
    <property type="molecule type" value="Genomic_DNA"/>
</dbReference>
<accession>A0A511Y8S4</accession>
<organism evidence="1 2">
    <name type="scientific">Chryseobacterium lathyri</name>
    <dbReference type="NCBI Taxonomy" id="395933"/>
    <lineage>
        <taxon>Bacteria</taxon>
        <taxon>Pseudomonadati</taxon>
        <taxon>Bacteroidota</taxon>
        <taxon>Flavobacteriia</taxon>
        <taxon>Flavobacteriales</taxon>
        <taxon>Weeksellaceae</taxon>
        <taxon>Chryseobacterium group</taxon>
        <taxon>Chryseobacterium</taxon>
    </lineage>
</organism>
<evidence type="ECO:0000313" key="1">
    <source>
        <dbReference type="EMBL" id="GEN71595.1"/>
    </source>
</evidence>
<proteinExistence type="predicted"/>
<dbReference type="AlphaFoldDB" id="A0A511Y8S4"/>
<dbReference type="Proteomes" id="UP000321150">
    <property type="component" value="Unassembled WGS sequence"/>
</dbReference>
<reference evidence="1 2" key="1">
    <citation type="submission" date="2019-07" db="EMBL/GenBank/DDBJ databases">
        <title>Whole genome shotgun sequence of Chryseobacterium lathyri NBRC 105250.</title>
        <authorList>
            <person name="Hosoyama A."/>
            <person name="Uohara A."/>
            <person name="Ohji S."/>
            <person name="Ichikawa N."/>
        </authorList>
    </citation>
    <scope>NUCLEOTIDE SEQUENCE [LARGE SCALE GENOMIC DNA]</scope>
    <source>
        <strain evidence="1 2">NBRC 105250</strain>
    </source>
</reference>
<sequence length="79" mass="9295">MYLQLINIIKEIGRETEYKELKVGLRLLYEKVMKTPNPIRMNDGEVSDKKALIILDSIIISIIDLLNDYYGNYKYIGRK</sequence>
<evidence type="ECO:0000313" key="2">
    <source>
        <dbReference type="Proteomes" id="UP000321150"/>
    </source>
</evidence>